<comment type="similarity">
    <text evidence="8">Belongs to the TonB-dependent receptor family.</text>
</comment>
<accession>A0A2W5QM83</accession>
<keyword evidence="10" id="KW-0675">Receptor</keyword>
<dbReference type="InterPro" id="IPR000531">
    <property type="entry name" value="Beta-barrel_TonB"/>
</dbReference>
<evidence type="ECO:0000256" key="8">
    <source>
        <dbReference type="PROSITE-ProRule" id="PRU01360"/>
    </source>
</evidence>
<gene>
    <name evidence="10" type="ORF">DI563_01260</name>
</gene>
<evidence type="ECO:0000256" key="6">
    <source>
        <dbReference type="ARBA" id="ARBA00023136"/>
    </source>
</evidence>
<evidence type="ECO:0000256" key="7">
    <source>
        <dbReference type="ARBA" id="ARBA00023237"/>
    </source>
</evidence>
<evidence type="ECO:0000313" key="10">
    <source>
        <dbReference type="EMBL" id="PZQ78084.1"/>
    </source>
</evidence>
<evidence type="ECO:0000256" key="3">
    <source>
        <dbReference type="ARBA" id="ARBA00022452"/>
    </source>
</evidence>
<keyword evidence="2 8" id="KW-0813">Transport</keyword>
<name>A0A2W5QM83_VARPD</name>
<dbReference type="InterPro" id="IPR036942">
    <property type="entry name" value="Beta-barrel_TonB_sf"/>
</dbReference>
<keyword evidence="4 8" id="KW-0812">Transmembrane</keyword>
<keyword evidence="6 8" id="KW-0472">Membrane</keyword>
<evidence type="ECO:0000259" key="9">
    <source>
        <dbReference type="Pfam" id="PF00593"/>
    </source>
</evidence>
<feature type="non-terminal residue" evidence="10">
    <location>
        <position position="1"/>
    </location>
</feature>
<keyword evidence="3 8" id="KW-1134">Transmembrane beta strand</keyword>
<evidence type="ECO:0000256" key="1">
    <source>
        <dbReference type="ARBA" id="ARBA00004571"/>
    </source>
</evidence>
<dbReference type="InterPro" id="IPR039426">
    <property type="entry name" value="TonB-dep_rcpt-like"/>
</dbReference>
<comment type="caution">
    <text evidence="10">The sequence shown here is derived from an EMBL/GenBank/DDBJ whole genome shotgun (WGS) entry which is preliminary data.</text>
</comment>
<dbReference type="Proteomes" id="UP000249135">
    <property type="component" value="Unassembled WGS sequence"/>
</dbReference>
<evidence type="ECO:0000256" key="4">
    <source>
        <dbReference type="ARBA" id="ARBA00022692"/>
    </source>
</evidence>
<dbReference type="PANTHER" id="PTHR32552">
    <property type="entry name" value="FERRICHROME IRON RECEPTOR-RELATED"/>
    <property type="match status" value="1"/>
</dbReference>
<organism evidence="10 11">
    <name type="scientific">Variovorax paradoxus</name>
    <dbReference type="NCBI Taxonomy" id="34073"/>
    <lineage>
        <taxon>Bacteria</taxon>
        <taxon>Pseudomonadati</taxon>
        <taxon>Pseudomonadota</taxon>
        <taxon>Betaproteobacteria</taxon>
        <taxon>Burkholderiales</taxon>
        <taxon>Comamonadaceae</taxon>
        <taxon>Variovorax</taxon>
    </lineage>
</organism>
<reference evidence="10 11" key="1">
    <citation type="submission" date="2017-08" db="EMBL/GenBank/DDBJ databases">
        <title>Infants hospitalized years apart are colonized by the same room-sourced microbial strains.</title>
        <authorList>
            <person name="Brooks B."/>
            <person name="Olm M.R."/>
            <person name="Firek B.A."/>
            <person name="Baker R."/>
            <person name="Thomas B.C."/>
            <person name="Morowitz M.J."/>
            <person name="Banfield J.F."/>
        </authorList>
    </citation>
    <scope>NUCLEOTIDE SEQUENCE [LARGE SCALE GENOMIC DNA]</scope>
    <source>
        <strain evidence="10">S2_005_003_R2_41</strain>
    </source>
</reference>
<evidence type="ECO:0000256" key="2">
    <source>
        <dbReference type="ARBA" id="ARBA00022448"/>
    </source>
</evidence>
<evidence type="ECO:0000256" key="5">
    <source>
        <dbReference type="ARBA" id="ARBA00023077"/>
    </source>
</evidence>
<comment type="subcellular location">
    <subcellularLocation>
        <location evidence="1 8">Cell outer membrane</location>
        <topology evidence="1 8">Multi-pass membrane protein</topology>
    </subcellularLocation>
</comment>
<keyword evidence="7 8" id="KW-0998">Cell outer membrane</keyword>
<dbReference type="GO" id="GO:0015344">
    <property type="term" value="F:siderophore uptake transmembrane transporter activity"/>
    <property type="evidence" value="ECO:0007669"/>
    <property type="project" value="TreeGrafter"/>
</dbReference>
<dbReference type="SUPFAM" id="SSF56935">
    <property type="entry name" value="Porins"/>
    <property type="match status" value="1"/>
</dbReference>
<proteinExistence type="inferred from homology"/>
<keyword evidence="5" id="KW-0798">TonB box</keyword>
<dbReference type="GO" id="GO:0009279">
    <property type="term" value="C:cell outer membrane"/>
    <property type="evidence" value="ECO:0007669"/>
    <property type="project" value="UniProtKB-SubCell"/>
</dbReference>
<dbReference type="PANTHER" id="PTHR32552:SF83">
    <property type="entry name" value="BLR3904 PROTEIN"/>
    <property type="match status" value="1"/>
</dbReference>
<evidence type="ECO:0000313" key="11">
    <source>
        <dbReference type="Proteomes" id="UP000249135"/>
    </source>
</evidence>
<sequence>VSEQLKPRTFDLDGNRHLFSLAADWRLTRDSLLEAEFESSHKAQPSQNGFSLLGNLLPRAGDPRLNLNNQAWSQPSVFDAFTGTVRFTQALNADWRWSAQIGQQRLKSDDRLAYAFGCSMEERYDRYCSDGSFDFYDFRSENERRRQTAGNLALKGRLATGGVQHDVSVGLLASRVRNRFQDQAYNYVGSGNVWGTAVVPADPTLTSPNTNRDERSTELSVQDAIRWTDRFTTWVGVRHTQFARDSVRTDGTRPTGYKDGVTTPWVALSYALQPELMAYASWGKGVESQLVPGKPQQYTNAGEALPPLASRQWELGLKGGSGNPAEGLNWQLAYFNIVRPMTNIDACENTGAECTGRYDGTARHRGLEANVQWASGPWRLAGGATFIDAKRRGSSFSPELNGQRPVNVPDQVWRLRAAYRVAAVPGLELQGLLSREGRRDVLADGSLRLPAWTRVDAALRYETKIGRTATTWTLGVENLFGRRYWKESPNQYGHVYLFPGAPRTLRLGLTASL</sequence>
<feature type="domain" description="TonB-dependent receptor-like beta-barrel" evidence="9">
    <location>
        <begin position="25"/>
        <end position="479"/>
    </location>
</feature>
<dbReference type="Gene3D" id="2.40.170.20">
    <property type="entry name" value="TonB-dependent receptor, beta-barrel domain"/>
    <property type="match status" value="1"/>
</dbReference>
<dbReference type="EMBL" id="QFPP01000005">
    <property type="protein sequence ID" value="PZQ78084.1"/>
    <property type="molecule type" value="Genomic_DNA"/>
</dbReference>
<dbReference type="PROSITE" id="PS52016">
    <property type="entry name" value="TONB_DEPENDENT_REC_3"/>
    <property type="match status" value="1"/>
</dbReference>
<protein>
    <submittedName>
        <fullName evidence="10">TonB-dependent siderophore receptor</fullName>
    </submittedName>
</protein>
<dbReference type="AlphaFoldDB" id="A0A2W5QM83"/>
<dbReference type="Pfam" id="PF00593">
    <property type="entry name" value="TonB_dep_Rec_b-barrel"/>
    <property type="match status" value="1"/>
</dbReference>